<dbReference type="PANTHER" id="PTHR37685">
    <property type="entry name" value="GEO11136P1-RELATED"/>
    <property type="match status" value="1"/>
</dbReference>
<evidence type="ECO:0000313" key="2">
    <source>
        <dbReference type="EMBL" id="KDR23172.1"/>
    </source>
</evidence>
<reference evidence="2 3" key="1">
    <citation type="journal article" date="2014" name="Nat. Commun.">
        <title>Molecular traces of alternative social organization in a termite genome.</title>
        <authorList>
            <person name="Terrapon N."/>
            <person name="Li C."/>
            <person name="Robertson H.M."/>
            <person name="Ji L."/>
            <person name="Meng X."/>
            <person name="Booth W."/>
            <person name="Chen Z."/>
            <person name="Childers C.P."/>
            <person name="Glastad K.M."/>
            <person name="Gokhale K."/>
            <person name="Gowin J."/>
            <person name="Gronenberg W."/>
            <person name="Hermansen R.A."/>
            <person name="Hu H."/>
            <person name="Hunt B.G."/>
            <person name="Huylmans A.K."/>
            <person name="Khalil S.M."/>
            <person name="Mitchell R.D."/>
            <person name="Munoz-Torres M.C."/>
            <person name="Mustard J.A."/>
            <person name="Pan H."/>
            <person name="Reese J.T."/>
            <person name="Scharf M.E."/>
            <person name="Sun F."/>
            <person name="Vogel H."/>
            <person name="Xiao J."/>
            <person name="Yang W."/>
            <person name="Yang Z."/>
            <person name="Yang Z."/>
            <person name="Zhou J."/>
            <person name="Zhu J."/>
            <person name="Brent C.S."/>
            <person name="Elsik C.G."/>
            <person name="Goodisman M.A."/>
            <person name="Liberles D.A."/>
            <person name="Roe R.M."/>
            <person name="Vargo E.L."/>
            <person name="Vilcinskas A."/>
            <person name="Wang J."/>
            <person name="Bornberg-Bauer E."/>
            <person name="Korb J."/>
            <person name="Zhang G."/>
            <person name="Liebig J."/>
        </authorList>
    </citation>
    <scope>NUCLEOTIDE SEQUENCE [LARGE SCALE GENOMIC DNA]</scope>
    <source>
        <tissue evidence="2">Whole organism</tissue>
    </source>
</reference>
<keyword evidence="3" id="KW-1185">Reference proteome</keyword>
<sequence length="143" mass="15570">MGTKGLLLFTLLVTCGYLRTLHSAPPSSKIRSENDTVVFERGTCRGCHKILVRDSIIRCASRNNASHVSSIVSYGGAGSCREEKIACVRVTDRSEEGEGANVTVRSGDVQQSFIKLNITSHQGKGYHLFLEIRGVDPNSPDCE</sequence>
<dbReference type="Pfam" id="PF15868">
    <property type="entry name" value="MBF2"/>
    <property type="match status" value="1"/>
</dbReference>
<dbReference type="AlphaFoldDB" id="A0A067RHC9"/>
<organism evidence="2 3">
    <name type="scientific">Zootermopsis nevadensis</name>
    <name type="common">Dampwood termite</name>
    <dbReference type="NCBI Taxonomy" id="136037"/>
    <lineage>
        <taxon>Eukaryota</taxon>
        <taxon>Metazoa</taxon>
        <taxon>Ecdysozoa</taxon>
        <taxon>Arthropoda</taxon>
        <taxon>Hexapoda</taxon>
        <taxon>Insecta</taxon>
        <taxon>Pterygota</taxon>
        <taxon>Neoptera</taxon>
        <taxon>Polyneoptera</taxon>
        <taxon>Dictyoptera</taxon>
        <taxon>Blattodea</taxon>
        <taxon>Blattoidea</taxon>
        <taxon>Termitoidae</taxon>
        <taxon>Termopsidae</taxon>
        <taxon>Zootermopsis</taxon>
    </lineage>
</organism>
<evidence type="ECO:0000313" key="3">
    <source>
        <dbReference type="Proteomes" id="UP000027135"/>
    </source>
</evidence>
<proteinExistence type="predicted"/>
<protein>
    <submittedName>
        <fullName evidence="2">Uncharacterized protein</fullName>
    </submittedName>
</protein>
<dbReference type="Proteomes" id="UP000027135">
    <property type="component" value="Unassembled WGS sequence"/>
</dbReference>
<name>A0A067RHC9_ZOONE</name>
<accession>A0A067RHC9</accession>
<gene>
    <name evidence="2" type="ORF">L798_15741</name>
</gene>
<keyword evidence="1" id="KW-0732">Signal</keyword>
<evidence type="ECO:0000256" key="1">
    <source>
        <dbReference type="SAM" id="SignalP"/>
    </source>
</evidence>
<feature type="signal peptide" evidence="1">
    <location>
        <begin position="1"/>
        <end position="23"/>
    </location>
</feature>
<feature type="chain" id="PRO_5001645163" evidence="1">
    <location>
        <begin position="24"/>
        <end position="143"/>
    </location>
</feature>
<dbReference type="PANTHER" id="PTHR37685:SF1">
    <property type="entry name" value="GEO11136P1-RELATED"/>
    <property type="match status" value="1"/>
</dbReference>
<dbReference type="EMBL" id="KK852471">
    <property type="protein sequence ID" value="KDR23172.1"/>
    <property type="molecule type" value="Genomic_DNA"/>
</dbReference>
<dbReference type="InParanoid" id="A0A067RHC9"/>
<dbReference type="InterPro" id="IPR031734">
    <property type="entry name" value="MBF2"/>
</dbReference>